<feature type="region of interest" description="Disordered" evidence="1">
    <location>
        <begin position="31"/>
        <end position="70"/>
    </location>
</feature>
<keyword evidence="4" id="KW-1185">Reference proteome</keyword>
<name>A0A9P4QQ54_9PLEO</name>
<feature type="signal peptide" evidence="2">
    <location>
        <begin position="1"/>
        <end position="26"/>
    </location>
</feature>
<dbReference type="Proteomes" id="UP000799444">
    <property type="component" value="Unassembled WGS sequence"/>
</dbReference>
<evidence type="ECO:0000313" key="3">
    <source>
        <dbReference type="EMBL" id="KAF2731642.1"/>
    </source>
</evidence>
<sequence length="301" mass="30548">MPSLLSFRMLLVGALFLFAFCTQTFAQTSASSATTAEPASSTPPVTGGTTTGPPAGGSGTTTAPPVVETSGAPPDVYLNVPELHVGRIELGVDNLQADINLNAKVAGLVQVNAGVMVSIEKVNITIADVDANLELIVRLGHLVDIVERVFESLDLNPLLIGLINNVTGLIGDVIGAVDGLLGSITQNGKTLNFLIDNLGNIVQEVVGGAGGALSQIVGNFQQNMTQVGGEKQIGNGLIQKTFSYEALNALVDIVFNTAGQVVQATVQKKSGGGGGGGSTTVPSSSTAMPVTLPVSSAQPTS</sequence>
<evidence type="ECO:0000256" key="1">
    <source>
        <dbReference type="SAM" id="MobiDB-lite"/>
    </source>
</evidence>
<organism evidence="3 4">
    <name type="scientific">Polyplosphaeria fusca</name>
    <dbReference type="NCBI Taxonomy" id="682080"/>
    <lineage>
        <taxon>Eukaryota</taxon>
        <taxon>Fungi</taxon>
        <taxon>Dikarya</taxon>
        <taxon>Ascomycota</taxon>
        <taxon>Pezizomycotina</taxon>
        <taxon>Dothideomycetes</taxon>
        <taxon>Pleosporomycetidae</taxon>
        <taxon>Pleosporales</taxon>
        <taxon>Tetraplosphaeriaceae</taxon>
        <taxon>Polyplosphaeria</taxon>
    </lineage>
</organism>
<evidence type="ECO:0000313" key="4">
    <source>
        <dbReference type="Proteomes" id="UP000799444"/>
    </source>
</evidence>
<accession>A0A9P4QQ54</accession>
<feature type="region of interest" description="Disordered" evidence="1">
    <location>
        <begin position="267"/>
        <end position="301"/>
    </location>
</feature>
<protein>
    <submittedName>
        <fullName evidence="3">Uncharacterized protein</fullName>
    </submittedName>
</protein>
<gene>
    <name evidence="3" type="ORF">EJ04DRAFT_514407</name>
</gene>
<reference evidence="3" key="1">
    <citation type="journal article" date="2020" name="Stud. Mycol.">
        <title>101 Dothideomycetes genomes: a test case for predicting lifestyles and emergence of pathogens.</title>
        <authorList>
            <person name="Haridas S."/>
            <person name="Albert R."/>
            <person name="Binder M."/>
            <person name="Bloem J."/>
            <person name="Labutti K."/>
            <person name="Salamov A."/>
            <person name="Andreopoulos B."/>
            <person name="Baker S."/>
            <person name="Barry K."/>
            <person name="Bills G."/>
            <person name="Bluhm B."/>
            <person name="Cannon C."/>
            <person name="Castanera R."/>
            <person name="Culley D."/>
            <person name="Daum C."/>
            <person name="Ezra D."/>
            <person name="Gonzalez J."/>
            <person name="Henrissat B."/>
            <person name="Kuo A."/>
            <person name="Liang C."/>
            <person name="Lipzen A."/>
            <person name="Lutzoni F."/>
            <person name="Magnuson J."/>
            <person name="Mondo S."/>
            <person name="Nolan M."/>
            <person name="Ohm R."/>
            <person name="Pangilinan J."/>
            <person name="Park H.-J."/>
            <person name="Ramirez L."/>
            <person name="Alfaro M."/>
            <person name="Sun H."/>
            <person name="Tritt A."/>
            <person name="Yoshinaga Y."/>
            <person name="Zwiers L.-H."/>
            <person name="Turgeon B."/>
            <person name="Goodwin S."/>
            <person name="Spatafora J."/>
            <person name="Crous P."/>
            <person name="Grigoriev I."/>
        </authorList>
    </citation>
    <scope>NUCLEOTIDE SEQUENCE</scope>
    <source>
        <strain evidence="3">CBS 125425</strain>
    </source>
</reference>
<comment type="caution">
    <text evidence="3">The sequence shown here is derived from an EMBL/GenBank/DDBJ whole genome shotgun (WGS) entry which is preliminary data.</text>
</comment>
<feature type="compositionally biased region" description="Low complexity" evidence="1">
    <location>
        <begin position="31"/>
        <end position="53"/>
    </location>
</feature>
<evidence type="ECO:0000256" key="2">
    <source>
        <dbReference type="SAM" id="SignalP"/>
    </source>
</evidence>
<proteinExistence type="predicted"/>
<feature type="chain" id="PRO_5040282699" evidence="2">
    <location>
        <begin position="27"/>
        <end position="301"/>
    </location>
</feature>
<dbReference type="OrthoDB" id="5587021at2759"/>
<dbReference type="AlphaFoldDB" id="A0A9P4QQ54"/>
<dbReference type="EMBL" id="ML996191">
    <property type="protein sequence ID" value="KAF2731642.1"/>
    <property type="molecule type" value="Genomic_DNA"/>
</dbReference>
<keyword evidence="2" id="KW-0732">Signal</keyword>